<comment type="caution">
    <text evidence="1">The sequence shown here is derived from an EMBL/GenBank/DDBJ whole genome shotgun (WGS) entry which is preliminary data.</text>
</comment>
<dbReference type="EMBL" id="CM040465">
    <property type="protein sequence ID" value="MCI4384609.1"/>
    <property type="molecule type" value="Genomic_DNA"/>
</dbReference>
<protein>
    <submittedName>
        <fullName evidence="1">Uncharacterized protein</fullName>
    </submittedName>
</protein>
<organism evidence="1 2">
    <name type="scientific">Pangasianodon gigas</name>
    <name type="common">Mekong giant catfish</name>
    <name type="synonym">Pangasius gigas</name>
    <dbReference type="NCBI Taxonomy" id="30993"/>
    <lineage>
        <taxon>Eukaryota</taxon>
        <taxon>Metazoa</taxon>
        <taxon>Chordata</taxon>
        <taxon>Craniata</taxon>
        <taxon>Vertebrata</taxon>
        <taxon>Euteleostomi</taxon>
        <taxon>Actinopterygii</taxon>
        <taxon>Neopterygii</taxon>
        <taxon>Teleostei</taxon>
        <taxon>Ostariophysi</taxon>
        <taxon>Siluriformes</taxon>
        <taxon>Pangasiidae</taxon>
        <taxon>Pangasianodon</taxon>
    </lineage>
</organism>
<accession>A0ACC5WZS3</accession>
<evidence type="ECO:0000313" key="1">
    <source>
        <dbReference type="EMBL" id="MCI4384609.1"/>
    </source>
</evidence>
<evidence type="ECO:0000313" key="2">
    <source>
        <dbReference type="Proteomes" id="UP000829447"/>
    </source>
</evidence>
<dbReference type="Proteomes" id="UP000829447">
    <property type="component" value="Linkage Group LG12"/>
</dbReference>
<proteinExistence type="predicted"/>
<name>A0ACC5WZS3_PANGG</name>
<gene>
    <name evidence="1" type="ORF">PGIGA_G00040680</name>
</gene>
<sequence length="396" mass="43384">MDSEYLKRRLGKCLVEALAEVVERRPMDPIEFLAHYIYKYKENMEFAKKTAANEKQVEEEVEKAREEAEQQKLLKEEEARIRAAQELTQEPVSTPPPAPLQERPRMVNPPKMEVLMEADGSKSGTEAGPVEPVAPPQAEEPETQSEAERSAEAPPDEEDVKTAEMTDVERAPSRAANEDTTEEPENEPTVRDSDDSKPPDVEGTVSESTDDAARHPEEPVSETQPSQSQTEEEDSGGSKPPDVDAMLSVDDSAVNPEESVSDTQPSQKQAEEEQAGDDASQILIKPAEEETVNPEPSLMLQDDSKLTHTDVDEDQSAALVESVDEDQSAALVESVDEDQSAALVESVDEDQSAALVESMDEDQSAALVESEAPGQEEPETLTDPNTLKDTGEDEEE</sequence>
<reference evidence="1 2" key="1">
    <citation type="journal article" date="2022" name="bioRxiv">
        <title>An ancient truncated duplication of the anti-Mullerian hormone receptor type 2 gene is a potential conserved master sex determinant in the Pangasiidae catfish family.</title>
        <authorList>
            <person name="Wen M."/>
            <person name="Pan Q."/>
            <person name="Jouanno E."/>
            <person name="Montfort J."/>
            <person name="Zahm M."/>
            <person name="Cabau C."/>
            <person name="Klopp C."/>
            <person name="Iampietro C."/>
            <person name="Roques C."/>
            <person name="Bouchez O."/>
            <person name="Castinel A."/>
            <person name="Donnadieu C."/>
            <person name="Parrinello H."/>
            <person name="Poncet C."/>
            <person name="Belmonte E."/>
            <person name="Gautier V."/>
            <person name="Avarre J.-C."/>
            <person name="Dugue R."/>
            <person name="Gustiano R."/>
            <person name="Ha T.T.T."/>
            <person name="Campet M."/>
            <person name="Sriphairoj K."/>
            <person name="Ribolli J."/>
            <person name="de Almeida F.L."/>
            <person name="Desvignes T."/>
            <person name="Postlethwait J.H."/>
            <person name="Bucao C.F."/>
            <person name="Robinson-Rechavi M."/>
            <person name="Bobe J."/>
            <person name="Herpin A."/>
            <person name="Guiguen Y."/>
        </authorList>
    </citation>
    <scope>NUCLEOTIDE SEQUENCE [LARGE SCALE GENOMIC DNA]</scope>
    <source>
        <strain evidence="1">YG-Dec2019</strain>
    </source>
</reference>
<keyword evidence="2" id="KW-1185">Reference proteome</keyword>